<dbReference type="STRING" id="123214.PERMA_1044"/>
<evidence type="ECO:0000256" key="1">
    <source>
        <dbReference type="SAM" id="Coils"/>
    </source>
</evidence>
<evidence type="ECO:0000313" key="2">
    <source>
        <dbReference type="EMBL" id="ACO04004.1"/>
    </source>
</evidence>
<dbReference type="Proteomes" id="UP000001366">
    <property type="component" value="Chromosome"/>
</dbReference>
<dbReference type="AlphaFoldDB" id="C0QQ84"/>
<feature type="coiled-coil region" evidence="1">
    <location>
        <begin position="21"/>
        <end position="55"/>
    </location>
</feature>
<accession>C0QQ84</accession>
<gene>
    <name evidence="2" type="ordered locus">PERMA_1044</name>
</gene>
<keyword evidence="1" id="KW-0175">Coiled coil</keyword>
<name>C0QQ84_PERMH</name>
<reference evidence="2 3" key="1">
    <citation type="journal article" date="2009" name="J. Bacteriol.">
        <title>Complete and draft genome sequences of six members of the Aquificales.</title>
        <authorList>
            <person name="Reysenbach A.L."/>
            <person name="Hamamura N."/>
            <person name="Podar M."/>
            <person name="Griffiths E."/>
            <person name="Ferreira S."/>
            <person name="Hochstein R."/>
            <person name="Heidelberg J."/>
            <person name="Johnson J."/>
            <person name="Mead D."/>
            <person name="Pohorille A."/>
            <person name="Sarmiento M."/>
            <person name="Schweighofer K."/>
            <person name="Seshadri R."/>
            <person name="Voytek M.A."/>
        </authorList>
    </citation>
    <scope>NUCLEOTIDE SEQUENCE [LARGE SCALE GENOMIC DNA]</scope>
    <source>
        <strain evidence="3">DSM 14350 / EX-H1</strain>
    </source>
</reference>
<proteinExistence type="predicted"/>
<dbReference type="KEGG" id="pmx:PERMA_1044"/>
<evidence type="ECO:0000313" key="3">
    <source>
        <dbReference type="Proteomes" id="UP000001366"/>
    </source>
</evidence>
<dbReference type="PaxDb" id="123214-PERMA_1044"/>
<protein>
    <submittedName>
        <fullName evidence="2">Uncharacterized protein</fullName>
    </submittedName>
</protein>
<sequence length="189" mass="22464">MMQVMRYILIFLLFLSPYLLAETVEERLEKLEKKIIQLERRIQALEGEKKQKDQEKDYRTPVEFTVLSKKFKPVNLRERLWEKGDKIVLYMKFKNITGKAVRNIKGIVQIEDISGRKLMETEVNINKALNFITGMDIKPDETVEMKVSFLYDNRKPEHRYVKESSIEDLKVLFKPLEVEFSDGTVINFR</sequence>
<dbReference type="HOGENOM" id="CLU_1433280_0_0_0"/>
<keyword evidence="3" id="KW-1185">Reference proteome</keyword>
<dbReference type="EMBL" id="CP001230">
    <property type="protein sequence ID" value="ACO04004.1"/>
    <property type="molecule type" value="Genomic_DNA"/>
</dbReference>
<organism evidence="2 3">
    <name type="scientific">Persephonella marina (strain DSM 14350 / EX-H1)</name>
    <dbReference type="NCBI Taxonomy" id="123214"/>
    <lineage>
        <taxon>Bacteria</taxon>
        <taxon>Pseudomonadati</taxon>
        <taxon>Aquificota</taxon>
        <taxon>Aquificia</taxon>
        <taxon>Aquificales</taxon>
        <taxon>Hydrogenothermaceae</taxon>
        <taxon>Persephonella</taxon>
    </lineage>
</organism>